<evidence type="ECO:0000259" key="2">
    <source>
        <dbReference type="Pfam" id="PF00931"/>
    </source>
</evidence>
<dbReference type="Pfam" id="PF00931">
    <property type="entry name" value="NB-ARC"/>
    <property type="match status" value="1"/>
</dbReference>
<dbReference type="Gene3D" id="1.10.8.430">
    <property type="entry name" value="Helical domain of apoptotic protease-activating factors"/>
    <property type="match status" value="1"/>
</dbReference>
<dbReference type="GO" id="GO:0098542">
    <property type="term" value="P:defense response to other organism"/>
    <property type="evidence" value="ECO:0000318"/>
    <property type="project" value="GO_Central"/>
</dbReference>
<dbReference type="Proteomes" id="UP000006729">
    <property type="component" value="Chromosome 17"/>
</dbReference>
<dbReference type="eggNOG" id="KOG4658">
    <property type="taxonomic scope" value="Eukaryota"/>
</dbReference>
<keyword evidence="1" id="KW-0611">Plant defense</keyword>
<dbReference type="PANTHER" id="PTHR36766:SF40">
    <property type="entry name" value="DISEASE RESISTANCE PROTEIN RGA3"/>
    <property type="match status" value="1"/>
</dbReference>
<dbReference type="Gene3D" id="3.80.10.10">
    <property type="entry name" value="Ribonuclease Inhibitor"/>
    <property type="match status" value="1"/>
</dbReference>
<evidence type="ECO:0000313" key="3">
    <source>
        <dbReference type="EMBL" id="PNS96904.1"/>
    </source>
</evidence>
<protein>
    <recommendedName>
        <fullName evidence="2">NB-ARC domain-containing protein</fullName>
    </recommendedName>
</protein>
<dbReference type="SUPFAM" id="SSF52058">
    <property type="entry name" value="L domain-like"/>
    <property type="match status" value="1"/>
</dbReference>
<dbReference type="InterPro" id="IPR027417">
    <property type="entry name" value="P-loop_NTPase"/>
</dbReference>
<dbReference type="Gene3D" id="3.40.50.300">
    <property type="entry name" value="P-loop containing nucleotide triphosphate hydrolases"/>
    <property type="match status" value="1"/>
</dbReference>
<feature type="domain" description="NB-ARC" evidence="2">
    <location>
        <begin position="23"/>
        <end position="116"/>
    </location>
</feature>
<dbReference type="InterPro" id="IPR032675">
    <property type="entry name" value="LRR_dom_sf"/>
</dbReference>
<dbReference type="ExpressionAtlas" id="U5FLE5">
    <property type="expression patterns" value="baseline and differential"/>
</dbReference>
<dbReference type="GO" id="GO:0043531">
    <property type="term" value="F:ADP binding"/>
    <property type="evidence" value="ECO:0007669"/>
    <property type="project" value="InterPro"/>
</dbReference>
<name>U5FLE5_POPTR</name>
<keyword evidence="4" id="KW-1185">Reference proteome</keyword>
<dbReference type="HOGENOM" id="CLU_629139_0_0_1"/>
<dbReference type="InterPro" id="IPR002182">
    <property type="entry name" value="NB-ARC"/>
</dbReference>
<dbReference type="PRINTS" id="PR00364">
    <property type="entry name" value="DISEASERSIST"/>
</dbReference>
<evidence type="ECO:0000256" key="1">
    <source>
        <dbReference type="ARBA" id="ARBA00022821"/>
    </source>
</evidence>
<dbReference type="SUPFAM" id="SSF52540">
    <property type="entry name" value="P-loop containing nucleoside triphosphate hydrolases"/>
    <property type="match status" value="1"/>
</dbReference>
<reference evidence="3 4" key="1">
    <citation type="journal article" date="2006" name="Science">
        <title>The genome of black cottonwood, Populus trichocarpa (Torr. &amp; Gray).</title>
        <authorList>
            <person name="Tuskan G.A."/>
            <person name="Difazio S."/>
            <person name="Jansson S."/>
            <person name="Bohlmann J."/>
            <person name="Grigoriev I."/>
            <person name="Hellsten U."/>
            <person name="Putnam N."/>
            <person name="Ralph S."/>
            <person name="Rombauts S."/>
            <person name="Salamov A."/>
            <person name="Schein J."/>
            <person name="Sterck L."/>
            <person name="Aerts A."/>
            <person name="Bhalerao R.R."/>
            <person name="Bhalerao R.P."/>
            <person name="Blaudez D."/>
            <person name="Boerjan W."/>
            <person name="Brun A."/>
            <person name="Brunner A."/>
            <person name="Busov V."/>
            <person name="Campbell M."/>
            <person name="Carlson J."/>
            <person name="Chalot M."/>
            <person name="Chapman J."/>
            <person name="Chen G.L."/>
            <person name="Cooper D."/>
            <person name="Coutinho P.M."/>
            <person name="Couturier J."/>
            <person name="Covert S."/>
            <person name="Cronk Q."/>
            <person name="Cunningham R."/>
            <person name="Davis J."/>
            <person name="Degroeve S."/>
            <person name="Dejardin A."/>
            <person name="Depamphilis C."/>
            <person name="Detter J."/>
            <person name="Dirks B."/>
            <person name="Dubchak I."/>
            <person name="Duplessis S."/>
            <person name="Ehlting J."/>
            <person name="Ellis B."/>
            <person name="Gendler K."/>
            <person name="Goodstein D."/>
            <person name="Gribskov M."/>
            <person name="Grimwood J."/>
            <person name="Groover A."/>
            <person name="Gunter L."/>
            <person name="Hamberger B."/>
            <person name="Heinze B."/>
            <person name="Helariutta Y."/>
            <person name="Henrissat B."/>
            <person name="Holligan D."/>
            <person name="Holt R."/>
            <person name="Huang W."/>
            <person name="Islam-Faridi N."/>
            <person name="Jones S."/>
            <person name="Jones-Rhoades M."/>
            <person name="Jorgensen R."/>
            <person name="Joshi C."/>
            <person name="Kangasjarvi J."/>
            <person name="Karlsson J."/>
            <person name="Kelleher C."/>
            <person name="Kirkpatrick R."/>
            <person name="Kirst M."/>
            <person name="Kohler A."/>
            <person name="Kalluri U."/>
            <person name="Larimer F."/>
            <person name="Leebens-Mack J."/>
            <person name="Leple J.C."/>
            <person name="Locascio P."/>
            <person name="Lou Y."/>
            <person name="Lucas S."/>
            <person name="Martin F."/>
            <person name="Montanini B."/>
            <person name="Napoli C."/>
            <person name="Nelson D.R."/>
            <person name="Nelson C."/>
            <person name="Nieminen K."/>
            <person name="Nilsson O."/>
            <person name="Pereda V."/>
            <person name="Peter G."/>
            <person name="Philippe R."/>
            <person name="Pilate G."/>
            <person name="Poliakov A."/>
            <person name="Razumovskaya J."/>
            <person name="Richardson P."/>
            <person name="Rinaldi C."/>
            <person name="Ritland K."/>
            <person name="Rouze P."/>
            <person name="Ryaboy D."/>
            <person name="Schmutz J."/>
            <person name="Schrader J."/>
            <person name="Segerman B."/>
            <person name="Shin H."/>
            <person name="Siddiqui A."/>
            <person name="Sterky F."/>
            <person name="Terry A."/>
            <person name="Tsai C.J."/>
            <person name="Uberbacher E."/>
            <person name="Unneberg P."/>
            <person name="Vahala J."/>
            <person name="Wall K."/>
            <person name="Wessler S."/>
            <person name="Yang G."/>
            <person name="Yin T."/>
            <person name="Douglas C."/>
            <person name="Marra M."/>
            <person name="Sandberg G."/>
            <person name="Van de Peer Y."/>
            <person name="Rokhsar D."/>
        </authorList>
    </citation>
    <scope>NUCLEOTIDE SEQUENCE [LARGE SCALE GENOMIC DNA]</scope>
    <source>
        <strain evidence="4">cv. Nisqually</strain>
    </source>
</reference>
<organism evidence="3 4">
    <name type="scientific">Populus trichocarpa</name>
    <name type="common">Western balsam poplar</name>
    <name type="synonym">Populus balsamifera subsp. trichocarpa</name>
    <dbReference type="NCBI Taxonomy" id="3694"/>
    <lineage>
        <taxon>Eukaryota</taxon>
        <taxon>Viridiplantae</taxon>
        <taxon>Streptophyta</taxon>
        <taxon>Embryophyta</taxon>
        <taxon>Tracheophyta</taxon>
        <taxon>Spermatophyta</taxon>
        <taxon>Magnoliopsida</taxon>
        <taxon>eudicotyledons</taxon>
        <taxon>Gunneridae</taxon>
        <taxon>Pentapetalae</taxon>
        <taxon>rosids</taxon>
        <taxon>fabids</taxon>
        <taxon>Malpighiales</taxon>
        <taxon>Salicaceae</taxon>
        <taxon>Saliceae</taxon>
        <taxon>Populus</taxon>
    </lineage>
</organism>
<gene>
    <name evidence="3" type="ORF">POPTR_017G145600</name>
</gene>
<accession>U5FLE5</accession>
<dbReference type="InterPro" id="IPR042197">
    <property type="entry name" value="Apaf_helical"/>
</dbReference>
<dbReference type="PANTHER" id="PTHR36766">
    <property type="entry name" value="PLANT BROAD-SPECTRUM MILDEW RESISTANCE PROTEIN RPW8"/>
    <property type="match status" value="1"/>
</dbReference>
<sequence length="436" mass="49565">MGGIGKTTIAKYVYNDSEEVGLSDCDSMTANQLHSDLEKKLTGQKLLLVFYDVWRAVQSELDFLLTPLKSGAQGSKIVITARDTSVASAMQSVSPYRLKEMSDDDWWSLFSEHAFSVRRCRGLPLAARSLGNLLKSESDREKWKNIMKSNLWDLRNDRILPALRASYYYFPSHLKRCFAYCAILAKENLKSIDCPKLRSMPQLGLLSSLSYPSISECPLLEQKCQRETGEDWPKISRIHEIWINNHQFNRGMLEQLQRNKNVKDLLVIGYGGTKLLDWRLEMKECPNVESLRAQEEPAECSHLDQLPLEDCFGLKSVHCFLPSMAKLQIAFCDELESFPGVGLPAFPLVGLPSLSSFDFGRYEEVESFPEEGMLLPSRLNSVRIFFLQNLKSLNYKGLQHLTSLGDLKIEFCPELRSIPLDSLLYVSIIVPSGRKM</sequence>
<dbReference type="EMBL" id="CM009306">
    <property type="protein sequence ID" value="PNS96904.1"/>
    <property type="molecule type" value="Genomic_DNA"/>
</dbReference>
<dbReference type="STRING" id="3694.U5FLE5"/>
<dbReference type="InParanoid" id="U5FLE5"/>
<evidence type="ECO:0000313" key="4">
    <source>
        <dbReference type="Proteomes" id="UP000006729"/>
    </source>
</evidence>
<proteinExistence type="predicted"/>
<dbReference type="AlphaFoldDB" id="U5FLE5"/>